<name>A0A8A1LUQ6_AJEC8</name>
<accession>A0A8A1LUQ6</accession>
<evidence type="ECO:0000313" key="1">
    <source>
        <dbReference type="EMBL" id="QSS57639.1"/>
    </source>
</evidence>
<dbReference type="EMBL" id="CP069107">
    <property type="protein sequence ID" value="QSS57639.1"/>
    <property type="molecule type" value="Genomic_DNA"/>
</dbReference>
<dbReference type="VEuPathDB" id="FungiDB:I7I53_11888"/>
<dbReference type="AlphaFoldDB" id="A0A8A1LUQ6"/>
<protein>
    <submittedName>
        <fullName evidence="1">Uncharacterized protein</fullName>
    </submittedName>
</protein>
<gene>
    <name evidence="1" type="ORF">I7I53_11888</name>
</gene>
<proteinExistence type="predicted"/>
<reference evidence="1" key="1">
    <citation type="submission" date="2021-01" db="EMBL/GenBank/DDBJ databases">
        <title>Chromosome-level genome assembly of a human fungal pathogen reveals clustering of transcriptionally co-regulated genes.</title>
        <authorList>
            <person name="Voorhies M."/>
            <person name="Cohen S."/>
            <person name="Shea T.P."/>
            <person name="Petrus S."/>
            <person name="Munoz J.F."/>
            <person name="Poplawski S."/>
            <person name="Goldman W.E."/>
            <person name="Michael T."/>
            <person name="Cuomo C.A."/>
            <person name="Sil A."/>
            <person name="Beyhan S."/>
        </authorList>
    </citation>
    <scope>NUCLEOTIDE SEQUENCE</scope>
    <source>
        <strain evidence="1">H88</strain>
    </source>
</reference>
<dbReference type="Proteomes" id="UP000663419">
    <property type="component" value="Chromosome 6"/>
</dbReference>
<sequence length="61" mass="7246">MSSVSRSRICANVWITQGRSWDGWIHTDFRDTFRRPSECRDHWEERHILTGVTETCSPRPV</sequence>
<evidence type="ECO:0000313" key="2">
    <source>
        <dbReference type="Proteomes" id="UP000663419"/>
    </source>
</evidence>
<organism evidence="1 2">
    <name type="scientific">Ajellomyces capsulatus (strain H88)</name>
    <name type="common">Darling's disease fungus</name>
    <name type="synonym">Histoplasma capsulatum</name>
    <dbReference type="NCBI Taxonomy" id="544711"/>
    <lineage>
        <taxon>Eukaryota</taxon>
        <taxon>Fungi</taxon>
        <taxon>Dikarya</taxon>
        <taxon>Ascomycota</taxon>
        <taxon>Pezizomycotina</taxon>
        <taxon>Eurotiomycetes</taxon>
        <taxon>Eurotiomycetidae</taxon>
        <taxon>Onygenales</taxon>
        <taxon>Ajellomycetaceae</taxon>
        <taxon>Histoplasma</taxon>
    </lineage>
</organism>